<organism evidence="1">
    <name type="scientific">Lepeophtheirus salmonis</name>
    <name type="common">Salmon louse</name>
    <name type="synonym">Caligus salmonis</name>
    <dbReference type="NCBI Taxonomy" id="72036"/>
    <lineage>
        <taxon>Eukaryota</taxon>
        <taxon>Metazoa</taxon>
        <taxon>Ecdysozoa</taxon>
        <taxon>Arthropoda</taxon>
        <taxon>Crustacea</taxon>
        <taxon>Multicrustacea</taxon>
        <taxon>Hexanauplia</taxon>
        <taxon>Copepoda</taxon>
        <taxon>Siphonostomatoida</taxon>
        <taxon>Caligidae</taxon>
        <taxon>Lepeophtheirus</taxon>
    </lineage>
</organism>
<sequence length="35" mass="4333">MNPTWSTCLEYFDRRHILFSLRITHLNNINNRLKD</sequence>
<accession>A0A0K2UCX9</accession>
<proteinExistence type="predicted"/>
<dbReference type="AlphaFoldDB" id="A0A0K2UCX9"/>
<protein>
    <submittedName>
        <fullName evidence="1">Uncharacterized protein</fullName>
    </submittedName>
</protein>
<dbReference type="EMBL" id="HACA01018441">
    <property type="protein sequence ID" value="CDW35802.1"/>
    <property type="molecule type" value="Transcribed_RNA"/>
</dbReference>
<name>A0A0K2UCX9_LEPSM</name>
<evidence type="ECO:0000313" key="1">
    <source>
        <dbReference type="EMBL" id="CDW35802.1"/>
    </source>
</evidence>
<reference evidence="1" key="1">
    <citation type="submission" date="2014-05" db="EMBL/GenBank/DDBJ databases">
        <authorList>
            <person name="Chronopoulou M."/>
        </authorList>
    </citation>
    <scope>NUCLEOTIDE SEQUENCE</scope>
    <source>
        <tissue evidence="1">Whole organism</tissue>
    </source>
</reference>
<feature type="non-terminal residue" evidence="1">
    <location>
        <position position="35"/>
    </location>
</feature>